<dbReference type="EMBL" id="JACOOQ010000002">
    <property type="protein sequence ID" value="MBC5639189.1"/>
    <property type="molecule type" value="Genomic_DNA"/>
</dbReference>
<feature type="transmembrane region" description="Helical" evidence="1">
    <location>
        <begin position="172"/>
        <end position="196"/>
    </location>
</feature>
<dbReference type="PANTHER" id="PTHR40078">
    <property type="entry name" value="INTEGRAL MEMBRANE PROTEIN-RELATED"/>
    <property type="match status" value="1"/>
</dbReference>
<gene>
    <name evidence="2" type="ORF">H8R92_01830</name>
</gene>
<keyword evidence="3" id="KW-1185">Reference proteome</keyword>
<reference evidence="2" key="1">
    <citation type="submission" date="2020-08" db="EMBL/GenBank/DDBJ databases">
        <title>Genome public.</title>
        <authorList>
            <person name="Liu C."/>
            <person name="Sun Q."/>
        </authorList>
    </citation>
    <scope>NUCLEOTIDE SEQUENCE</scope>
    <source>
        <strain evidence="2">NSJ-42</strain>
    </source>
</reference>
<evidence type="ECO:0000256" key="1">
    <source>
        <dbReference type="SAM" id="Phobius"/>
    </source>
</evidence>
<accession>A0A8I0DMC1</accession>
<organism evidence="2 3">
    <name type="scientific">Clostridium lentum</name>
    <dbReference type="NCBI Taxonomy" id="2763037"/>
    <lineage>
        <taxon>Bacteria</taxon>
        <taxon>Bacillati</taxon>
        <taxon>Bacillota</taxon>
        <taxon>Clostridia</taxon>
        <taxon>Eubacteriales</taxon>
        <taxon>Clostridiaceae</taxon>
        <taxon>Clostridium</taxon>
    </lineage>
</organism>
<keyword evidence="1" id="KW-0472">Membrane</keyword>
<dbReference type="InterPro" id="IPR038750">
    <property type="entry name" value="YczE/YyaS-like"/>
</dbReference>
<keyword evidence="1" id="KW-0812">Transmembrane</keyword>
<proteinExistence type="predicted"/>
<feature type="transmembrane region" description="Helical" evidence="1">
    <location>
        <begin position="52"/>
        <end position="73"/>
    </location>
</feature>
<evidence type="ECO:0000313" key="3">
    <source>
        <dbReference type="Proteomes" id="UP000662088"/>
    </source>
</evidence>
<comment type="caution">
    <text evidence="2">The sequence shown here is derived from an EMBL/GenBank/DDBJ whole genome shotgun (WGS) entry which is preliminary data.</text>
</comment>
<dbReference type="PANTHER" id="PTHR40078:SF1">
    <property type="entry name" value="INTEGRAL MEMBRANE PROTEIN"/>
    <property type="match status" value="1"/>
</dbReference>
<name>A0A8I0DMC1_9CLOT</name>
<keyword evidence="1" id="KW-1133">Transmembrane helix</keyword>
<feature type="transmembrane region" description="Helical" evidence="1">
    <location>
        <begin position="12"/>
        <end position="32"/>
    </location>
</feature>
<feature type="transmembrane region" description="Helical" evidence="1">
    <location>
        <begin position="109"/>
        <end position="129"/>
    </location>
</feature>
<sequence length="214" mass="23188">MCVNVKLYIKKIFCFLLGCFIIQIGCAAFINANTGGDSCVVFIQGISKALNITVGSANYIFMFCALVLLLIFARNKISLGTFLATLAAGMFLDIANEAIQKLSIESMPFVVRILVVAISCVVISIGFSIQKTANLGVAPHDEIPFVISESFKIQYRWIRICLDLTYVVAGYLLGGVFGLGTIVATLLLGPTIQFFLPIVERPVKKFLGTSTAIV</sequence>
<dbReference type="Proteomes" id="UP000662088">
    <property type="component" value="Unassembled WGS sequence"/>
</dbReference>
<protein>
    <submittedName>
        <fullName evidence="2">Membrane protein</fullName>
    </submittedName>
</protein>
<evidence type="ECO:0000313" key="2">
    <source>
        <dbReference type="EMBL" id="MBC5639189.1"/>
    </source>
</evidence>
<dbReference type="AlphaFoldDB" id="A0A8I0DMC1"/>
<dbReference type="Pfam" id="PF19700">
    <property type="entry name" value="DUF6198"/>
    <property type="match status" value="1"/>
</dbReference>